<name>A0A7U6JI29_9GAMM</name>
<evidence type="ECO:0000313" key="3">
    <source>
        <dbReference type="Proteomes" id="UP000031631"/>
    </source>
</evidence>
<sequence length="119" mass="12778">MNIPGRKMAALAMLLTMGSAGADPAQELAVWQQQQVQALLKNGSTALEQMRTRPKLNLAAQVEALQGESYVSDIRKPPVDCESAQLILLPGTESAFEGQKLMIPTGKDTVLSVLICKTL</sequence>
<gene>
    <name evidence="2" type="ORF">TBH_C0876</name>
</gene>
<dbReference type="KEGG" id="tbn:TBH_C0876"/>
<feature type="chain" id="PRO_5031175806" evidence="1">
    <location>
        <begin position="23"/>
        <end position="119"/>
    </location>
</feature>
<keyword evidence="1" id="KW-0732">Signal</keyword>
<protein>
    <submittedName>
        <fullName evidence="2">Uncharacterized protein</fullName>
    </submittedName>
</protein>
<reference evidence="2 3" key="1">
    <citation type="journal article" date="2014" name="PLoS ONE">
        <title>Physiological and genomic features of a novel sulfur-oxidizing gammaproteobacterium belonging to a previously uncultivated symbiotic lineage isolated from a hydrothermal vent.</title>
        <authorList>
            <person name="Nunoura T."/>
            <person name="Takaki Y."/>
            <person name="Kazama H."/>
            <person name="Kakuta J."/>
            <person name="Shimamura S."/>
            <person name="Makita H."/>
            <person name="Hirai M."/>
            <person name="Miyazaki M."/>
            <person name="Takai K."/>
        </authorList>
    </citation>
    <scope>NUCLEOTIDE SEQUENCE [LARGE SCALE GENOMIC DNA]</scope>
    <source>
        <strain evidence="2 3">Hiromi1</strain>
    </source>
</reference>
<dbReference type="Proteomes" id="UP000031631">
    <property type="component" value="Chromosome"/>
</dbReference>
<evidence type="ECO:0000256" key="1">
    <source>
        <dbReference type="SAM" id="SignalP"/>
    </source>
</evidence>
<keyword evidence="3" id="KW-1185">Reference proteome</keyword>
<organism evidence="2 3">
    <name type="scientific">Thiolapillus brandeum</name>
    <dbReference type="NCBI Taxonomy" id="1076588"/>
    <lineage>
        <taxon>Bacteria</taxon>
        <taxon>Pseudomonadati</taxon>
        <taxon>Pseudomonadota</taxon>
        <taxon>Gammaproteobacteria</taxon>
        <taxon>Chromatiales</taxon>
        <taxon>Sedimenticolaceae</taxon>
        <taxon>Thiolapillus</taxon>
    </lineage>
</organism>
<dbReference type="RefSeq" id="WP_041065912.1">
    <property type="nucleotide sequence ID" value="NZ_AP012273.1"/>
</dbReference>
<evidence type="ECO:0000313" key="2">
    <source>
        <dbReference type="EMBL" id="BAO43810.1"/>
    </source>
</evidence>
<dbReference type="AlphaFoldDB" id="A0A7U6JI29"/>
<accession>A0A7U6JI29</accession>
<feature type="signal peptide" evidence="1">
    <location>
        <begin position="1"/>
        <end position="22"/>
    </location>
</feature>
<proteinExistence type="predicted"/>
<dbReference type="EMBL" id="AP012273">
    <property type="protein sequence ID" value="BAO43810.1"/>
    <property type="molecule type" value="Genomic_DNA"/>
</dbReference>